<evidence type="ECO:0000259" key="2">
    <source>
        <dbReference type="Pfam" id="PF00535"/>
    </source>
</evidence>
<dbReference type="AlphaFoldDB" id="A0A1F6DBT5"/>
<dbReference type="InterPro" id="IPR029044">
    <property type="entry name" value="Nucleotide-diphossugar_trans"/>
</dbReference>
<dbReference type="Pfam" id="PF00535">
    <property type="entry name" value="Glycos_transf_2"/>
    <property type="match status" value="1"/>
</dbReference>
<proteinExistence type="predicted"/>
<dbReference type="InterPro" id="IPR001173">
    <property type="entry name" value="Glyco_trans_2-like"/>
</dbReference>
<dbReference type="EMBL" id="MFLA01000026">
    <property type="protein sequence ID" value="OGG58884.1"/>
    <property type="molecule type" value="Genomic_DNA"/>
</dbReference>
<keyword evidence="1" id="KW-0472">Membrane</keyword>
<comment type="caution">
    <text evidence="3">The sequence shown here is derived from an EMBL/GenBank/DDBJ whole genome shotgun (WGS) entry which is preliminary data.</text>
</comment>
<dbReference type="CDD" id="cd04179">
    <property type="entry name" value="DPM_DPG-synthase_like"/>
    <property type="match status" value="1"/>
</dbReference>
<feature type="transmembrane region" description="Helical" evidence="1">
    <location>
        <begin position="142"/>
        <end position="163"/>
    </location>
</feature>
<sequence>MTTKYPKTSLSVIIPTYNEEENIAWVVEDTMLKLPEYFDDFEVIVVDDGSSDETPAICEELQKRFDQLRVIRKKNEGFSRAIRDGIDASRKEFIVYEPADGQFTVDDMRHCFEVMEANDMVLGYRGGRPDYTLWRMMMTHGYLMLLALLFGIRHMDVGWVTIWRADKVKTIDLRGTGGVFILAETLVRFMREGYRIGEAPSFYHVRRFGTVKNAKLSIVLKTVGNALKLWLQMKFGKYR</sequence>
<dbReference type="Gene3D" id="3.90.550.10">
    <property type="entry name" value="Spore Coat Polysaccharide Biosynthesis Protein SpsA, Chain A"/>
    <property type="match status" value="1"/>
</dbReference>
<evidence type="ECO:0000313" key="3">
    <source>
        <dbReference type="EMBL" id="OGG58884.1"/>
    </source>
</evidence>
<gene>
    <name evidence="3" type="ORF">A2765_00700</name>
</gene>
<keyword evidence="1" id="KW-1133">Transmembrane helix</keyword>
<dbReference type="Proteomes" id="UP000176377">
    <property type="component" value="Unassembled WGS sequence"/>
</dbReference>
<dbReference type="InterPro" id="IPR050256">
    <property type="entry name" value="Glycosyltransferase_2"/>
</dbReference>
<name>A0A1F6DBT5_9BACT</name>
<evidence type="ECO:0000256" key="1">
    <source>
        <dbReference type="SAM" id="Phobius"/>
    </source>
</evidence>
<feature type="domain" description="Glycosyltransferase 2-like" evidence="2">
    <location>
        <begin position="11"/>
        <end position="139"/>
    </location>
</feature>
<dbReference type="PANTHER" id="PTHR48090">
    <property type="entry name" value="UNDECAPRENYL-PHOSPHATE 4-DEOXY-4-FORMAMIDO-L-ARABINOSE TRANSFERASE-RELATED"/>
    <property type="match status" value="1"/>
</dbReference>
<reference evidence="3 4" key="1">
    <citation type="journal article" date="2016" name="Nat. Commun.">
        <title>Thousands of microbial genomes shed light on interconnected biogeochemical processes in an aquifer system.</title>
        <authorList>
            <person name="Anantharaman K."/>
            <person name="Brown C.T."/>
            <person name="Hug L.A."/>
            <person name="Sharon I."/>
            <person name="Castelle C.J."/>
            <person name="Probst A.J."/>
            <person name="Thomas B.C."/>
            <person name="Singh A."/>
            <person name="Wilkins M.J."/>
            <person name="Karaoz U."/>
            <person name="Brodie E.L."/>
            <person name="Williams K.H."/>
            <person name="Hubbard S.S."/>
            <person name="Banfield J.F."/>
        </authorList>
    </citation>
    <scope>NUCLEOTIDE SEQUENCE [LARGE SCALE GENOMIC DNA]</scope>
</reference>
<organism evidence="3 4">
    <name type="scientific">Candidatus Kaiserbacteria bacterium RIFCSPHIGHO2_01_FULL_56_24</name>
    <dbReference type="NCBI Taxonomy" id="1798487"/>
    <lineage>
        <taxon>Bacteria</taxon>
        <taxon>Candidatus Kaiseribacteriota</taxon>
    </lineage>
</organism>
<keyword evidence="1" id="KW-0812">Transmembrane</keyword>
<dbReference type="SUPFAM" id="SSF53448">
    <property type="entry name" value="Nucleotide-diphospho-sugar transferases"/>
    <property type="match status" value="1"/>
</dbReference>
<protein>
    <recommendedName>
        <fullName evidence="2">Glycosyltransferase 2-like domain-containing protein</fullName>
    </recommendedName>
</protein>
<accession>A0A1F6DBT5</accession>
<evidence type="ECO:0000313" key="4">
    <source>
        <dbReference type="Proteomes" id="UP000176377"/>
    </source>
</evidence>